<organism evidence="1 2">
    <name type="scientific">Pseudonocardia xinjiangensis</name>
    <dbReference type="NCBI Taxonomy" id="75289"/>
    <lineage>
        <taxon>Bacteria</taxon>
        <taxon>Bacillati</taxon>
        <taxon>Actinomycetota</taxon>
        <taxon>Actinomycetes</taxon>
        <taxon>Pseudonocardiales</taxon>
        <taxon>Pseudonocardiaceae</taxon>
        <taxon>Pseudonocardia</taxon>
    </lineage>
</organism>
<gene>
    <name evidence="1" type="ORF">HF577_19700</name>
</gene>
<proteinExistence type="predicted"/>
<evidence type="ECO:0000313" key="2">
    <source>
        <dbReference type="Proteomes" id="UP001296706"/>
    </source>
</evidence>
<keyword evidence="2" id="KW-1185">Reference proteome</keyword>
<comment type="caution">
    <text evidence="1">The sequence shown here is derived from an EMBL/GenBank/DDBJ whole genome shotgun (WGS) entry which is preliminary data.</text>
</comment>
<reference evidence="1 2" key="1">
    <citation type="submission" date="2020-04" db="EMBL/GenBank/DDBJ databases">
        <authorList>
            <person name="Klaysubun C."/>
            <person name="Duangmal K."/>
            <person name="Lipun K."/>
        </authorList>
    </citation>
    <scope>NUCLEOTIDE SEQUENCE [LARGE SCALE GENOMIC DNA]</scope>
    <source>
        <strain evidence="1 2">JCM 11839</strain>
    </source>
</reference>
<protein>
    <submittedName>
        <fullName evidence="1">Uncharacterized protein</fullName>
    </submittedName>
</protein>
<accession>A0ABX1RFZ0</accession>
<name>A0ABX1RFZ0_9PSEU</name>
<dbReference type="RefSeq" id="WP_169397368.1">
    <property type="nucleotide sequence ID" value="NZ_BAAAJH010000022.1"/>
</dbReference>
<dbReference type="EMBL" id="JAAXKY010000064">
    <property type="protein sequence ID" value="NMH79307.1"/>
    <property type="molecule type" value="Genomic_DNA"/>
</dbReference>
<sequence length="237" mass="26277">MDDLDVGGADLISVDGFSFAVFSSTGGVDRARSVAARSERAISWLASHVEMPPAPPLFVVGRQDWDRVALVPQYGLPHVSRTRLLTCQEPSEIWDSVIATAWPDLSPAARDRLRHIYGTPPDLGSFADLLVVHELTHLADNPAWLDEQGPGSEHAWGNHPHVLWFVELFANLGLHGYVSEREPGALPVLETIFEVIWHTSPHRWPITGLPRMHEASTAQHSDGTNYVWFEFGLQVLA</sequence>
<evidence type="ECO:0000313" key="1">
    <source>
        <dbReference type="EMBL" id="NMH79307.1"/>
    </source>
</evidence>
<dbReference type="Proteomes" id="UP001296706">
    <property type="component" value="Unassembled WGS sequence"/>
</dbReference>